<dbReference type="GO" id="GO:0009251">
    <property type="term" value="P:glucan catabolic process"/>
    <property type="evidence" value="ECO:0007669"/>
    <property type="project" value="TreeGrafter"/>
</dbReference>
<dbReference type="InterPro" id="IPR026891">
    <property type="entry name" value="Fn3-like"/>
</dbReference>
<dbReference type="PANTHER" id="PTHR30620:SF16">
    <property type="entry name" value="LYSOSOMAL BETA GLUCOSIDASE"/>
    <property type="match status" value="1"/>
</dbReference>
<comment type="similarity">
    <text evidence="2 7">Belongs to the glycosyl hydrolase 3 family.</text>
</comment>
<dbReference type="SUPFAM" id="SSF52279">
    <property type="entry name" value="Beta-D-glucan exohydrolase, C-terminal domain"/>
    <property type="match status" value="1"/>
</dbReference>
<dbReference type="AlphaFoldDB" id="A0A3E4MU64"/>
<dbReference type="InterPro" id="IPR036514">
    <property type="entry name" value="SGNH_hydro_sf"/>
</dbReference>
<dbReference type="Gene3D" id="2.60.40.10">
    <property type="entry name" value="Immunoglobulins"/>
    <property type="match status" value="1"/>
</dbReference>
<comment type="caution">
    <text evidence="9">The sequence shown here is derived from an EMBL/GenBank/DDBJ whole genome shotgun (WGS) entry which is preliminary data.</text>
</comment>
<dbReference type="PRINTS" id="PR00133">
    <property type="entry name" value="GLHYDRLASE3"/>
</dbReference>
<evidence type="ECO:0000256" key="6">
    <source>
        <dbReference type="ARBA" id="ARBA00023295"/>
    </source>
</evidence>
<dbReference type="Proteomes" id="UP000260862">
    <property type="component" value="Unassembled WGS sequence"/>
</dbReference>
<dbReference type="Pfam" id="PF01915">
    <property type="entry name" value="Glyco_hydro_3_C"/>
    <property type="match status" value="1"/>
</dbReference>
<dbReference type="Pfam" id="PF16227">
    <property type="entry name" value="DUF4886"/>
    <property type="match status" value="1"/>
</dbReference>
<dbReference type="InterPro" id="IPR002772">
    <property type="entry name" value="Glyco_hydro_3_C"/>
</dbReference>
<keyword evidence="10" id="KW-1185">Reference proteome</keyword>
<dbReference type="GO" id="GO:0016788">
    <property type="term" value="F:hydrolase activity, acting on ester bonds"/>
    <property type="evidence" value="ECO:0007669"/>
    <property type="project" value="UniProtKB-ARBA"/>
</dbReference>
<dbReference type="GO" id="GO:0008422">
    <property type="term" value="F:beta-glucosidase activity"/>
    <property type="evidence" value="ECO:0007669"/>
    <property type="project" value="UniProtKB-EC"/>
</dbReference>
<evidence type="ECO:0000256" key="4">
    <source>
        <dbReference type="ARBA" id="ARBA00022729"/>
    </source>
</evidence>
<sequence length="1002" mass="112384">MMKSIKVLLSTVLCFCILLVENGYSKNITENSKIIKILSIGNSFSQDAVEQYLHELGEAEGYELVIGNLFIGGCSLERHVDNIRKDAAAYDYRKIGLDGKKVHYCNMSISRALADEKWDYVSLQQASPFSGMYETYETYLPELYEYVKERIDKRCKIVFHQTWAYAKDCRNTGFKKYDNNQITMYKAIVETVKKADKLVDFYRIIPSGTAIQNARTSFIGDHLNRDGYHLDVNVGRYIAACTWFEVLTGKNVIGNKFVPENVSDEYRDIAQRAAHEAVCHPDKITDLSYIKDSSLYKNPSIPVDIRVNDLLSRMTLEEKIYQLNQYTLGRNNNVNNIGEAVKNIPAEIGSLIYFETTSDLRNSVQKKAVKESRLGIPILFGYDVIHGFRTIYPISLGQAASWNPELVEDACGVAAQEAFTSGVNWTFSPMVDVARDGRWGRVSEGYGEDPYVNGVFAAASVRGYQGDTLSAKNKVAACLKHYVGYGASEAGRDYVPTEISKQTLWDTYLPPFEVGIKAGAATVMSAFNNISGIPASANYYTLTEILKKRWKHRGFVVSDWDAVKQLITQGLAANEKEAAWYAFSAGLEMDMTDNCYQKHLGKLVKEGKVSMEAIDDAVGRILRLKFELGLFENPYTEILPDDKRFLLPSSLNVAEQLAQESMVLLKNDKGVLPLKKEQKIAFIGPMANNRLHLLGSWSAHGDEKDVISILDGVKKEKGFLAKNILFAEGCGFDGNEQRGFAEAIRVAEQADIIIACLGEKKTWSGENASRSVIALPRIQEELLENLKKTGKPLVVLLSSGRPLDLSRIEPLADAMLEIWQPGITAGIAVAGILSGRYNPSGKLPITFPYTTGQIPIYYNHRKSGRTHQGKYQNITSEPLYSFGHGLSYTKFEYGTLKLSSSKIRRGDTLRAEIEVKNVGNYDGKETLLWFVADPFSSITRPVKELKYFEKKEIPAGESRIFTFDINLERDLGFVNEDGKRLLENGIFYIMVKDQKVKIELID</sequence>
<dbReference type="Pfam" id="PF14310">
    <property type="entry name" value="Fn3-like"/>
    <property type="match status" value="1"/>
</dbReference>
<keyword evidence="4" id="KW-0732">Signal</keyword>
<feature type="domain" description="Fibronectin type III-like" evidence="8">
    <location>
        <begin position="925"/>
        <end position="995"/>
    </location>
</feature>
<dbReference type="EC" id="3.2.1.21" evidence="3"/>
<dbReference type="Gene3D" id="3.40.50.1110">
    <property type="entry name" value="SGNH hydrolase"/>
    <property type="match status" value="1"/>
</dbReference>
<evidence type="ECO:0000256" key="3">
    <source>
        <dbReference type="ARBA" id="ARBA00012744"/>
    </source>
</evidence>
<dbReference type="InterPro" id="IPR017853">
    <property type="entry name" value="GH"/>
</dbReference>
<dbReference type="InterPro" id="IPR019800">
    <property type="entry name" value="Glyco_hydro_3_AS"/>
</dbReference>
<protein>
    <recommendedName>
        <fullName evidence="3">beta-glucosidase</fullName>
        <ecNumber evidence="3">3.2.1.21</ecNumber>
    </recommendedName>
</protein>
<dbReference type="InterPro" id="IPR051915">
    <property type="entry name" value="Cellulose_Degrad_GH3"/>
</dbReference>
<keyword evidence="6 7" id="KW-0326">Glycosidase</keyword>
<evidence type="ECO:0000313" key="10">
    <source>
        <dbReference type="Proteomes" id="UP000260862"/>
    </source>
</evidence>
<proteinExistence type="inferred from homology"/>
<dbReference type="SUPFAM" id="SSF51445">
    <property type="entry name" value="(Trans)glycosidases"/>
    <property type="match status" value="1"/>
</dbReference>
<reference evidence="9 10" key="1">
    <citation type="submission" date="2018-08" db="EMBL/GenBank/DDBJ databases">
        <title>A genome reference for cultivated species of the human gut microbiota.</title>
        <authorList>
            <person name="Zou Y."/>
            <person name="Xue W."/>
            <person name="Luo G."/>
        </authorList>
    </citation>
    <scope>NUCLEOTIDE SEQUENCE [LARGE SCALE GENOMIC DNA]</scope>
    <source>
        <strain evidence="9 10">TF10-3AC</strain>
    </source>
</reference>
<organism evidence="9 10">
    <name type="scientific">Phocaeicola plebeius</name>
    <dbReference type="NCBI Taxonomy" id="310297"/>
    <lineage>
        <taxon>Bacteria</taxon>
        <taxon>Pseudomonadati</taxon>
        <taxon>Bacteroidota</taxon>
        <taxon>Bacteroidia</taxon>
        <taxon>Bacteroidales</taxon>
        <taxon>Bacteroidaceae</taxon>
        <taxon>Phocaeicola</taxon>
    </lineage>
</organism>
<dbReference type="Gene3D" id="3.40.50.1700">
    <property type="entry name" value="Glycoside hydrolase family 3 C-terminal domain"/>
    <property type="match status" value="1"/>
</dbReference>
<dbReference type="InterPro" id="IPR036881">
    <property type="entry name" value="Glyco_hydro_3_C_sf"/>
</dbReference>
<evidence type="ECO:0000256" key="1">
    <source>
        <dbReference type="ARBA" id="ARBA00000448"/>
    </source>
</evidence>
<dbReference type="PANTHER" id="PTHR30620">
    <property type="entry name" value="PERIPLASMIC BETA-GLUCOSIDASE-RELATED"/>
    <property type="match status" value="1"/>
</dbReference>
<dbReference type="Pfam" id="PF00933">
    <property type="entry name" value="Glyco_hydro_3"/>
    <property type="match status" value="1"/>
</dbReference>
<comment type="catalytic activity">
    <reaction evidence="1">
        <text>Hydrolysis of terminal, non-reducing beta-D-glucosyl residues with release of beta-D-glucose.</text>
        <dbReference type="EC" id="3.2.1.21"/>
    </reaction>
</comment>
<dbReference type="InterPro" id="IPR036962">
    <property type="entry name" value="Glyco_hydro_3_N_sf"/>
</dbReference>
<name>A0A3E4MU64_9BACT</name>
<dbReference type="Gene3D" id="3.20.20.300">
    <property type="entry name" value="Glycoside hydrolase, family 3, N-terminal domain"/>
    <property type="match status" value="1"/>
</dbReference>
<dbReference type="InterPro" id="IPR032616">
    <property type="entry name" value="DUF4886"/>
</dbReference>
<evidence type="ECO:0000256" key="7">
    <source>
        <dbReference type="RuleBase" id="RU361161"/>
    </source>
</evidence>
<evidence type="ECO:0000313" key="9">
    <source>
        <dbReference type="EMBL" id="RGK53225.1"/>
    </source>
</evidence>
<dbReference type="InterPro" id="IPR001764">
    <property type="entry name" value="Glyco_hydro_3_N"/>
</dbReference>
<gene>
    <name evidence="9" type="ORF">DXD04_12530</name>
</gene>
<evidence type="ECO:0000259" key="8">
    <source>
        <dbReference type="SMART" id="SM01217"/>
    </source>
</evidence>
<dbReference type="InterPro" id="IPR013783">
    <property type="entry name" value="Ig-like_fold"/>
</dbReference>
<dbReference type="SMART" id="SM01217">
    <property type="entry name" value="Fn3_like"/>
    <property type="match status" value="1"/>
</dbReference>
<evidence type="ECO:0000256" key="5">
    <source>
        <dbReference type="ARBA" id="ARBA00022801"/>
    </source>
</evidence>
<evidence type="ECO:0000256" key="2">
    <source>
        <dbReference type="ARBA" id="ARBA00005336"/>
    </source>
</evidence>
<dbReference type="EMBL" id="QSQT01000025">
    <property type="protein sequence ID" value="RGK53225.1"/>
    <property type="molecule type" value="Genomic_DNA"/>
</dbReference>
<dbReference type="PROSITE" id="PS00775">
    <property type="entry name" value="GLYCOSYL_HYDROL_F3"/>
    <property type="match status" value="1"/>
</dbReference>
<accession>A0A3E4MU64</accession>
<dbReference type="FunFam" id="3.20.20.300:FF:000005">
    <property type="entry name" value="Periplasmic beta-glucosidase"/>
    <property type="match status" value="1"/>
</dbReference>
<keyword evidence="5 7" id="KW-0378">Hydrolase</keyword>